<evidence type="ECO:0000313" key="2">
    <source>
        <dbReference type="Proteomes" id="UP001152523"/>
    </source>
</evidence>
<proteinExistence type="predicted"/>
<name>A0AAV0DID9_9ASTE</name>
<accession>A0AAV0DID9</accession>
<evidence type="ECO:0000313" key="1">
    <source>
        <dbReference type="EMBL" id="CAH9098998.1"/>
    </source>
</evidence>
<reference evidence="1" key="1">
    <citation type="submission" date="2022-07" db="EMBL/GenBank/DDBJ databases">
        <authorList>
            <person name="Macas J."/>
            <person name="Novak P."/>
            <person name="Neumann P."/>
        </authorList>
    </citation>
    <scope>NUCLEOTIDE SEQUENCE</scope>
</reference>
<protein>
    <recommendedName>
        <fullName evidence="3">Reverse transcriptase</fullName>
    </recommendedName>
</protein>
<dbReference type="EMBL" id="CAMAPF010000104">
    <property type="protein sequence ID" value="CAH9098998.1"/>
    <property type="molecule type" value="Genomic_DNA"/>
</dbReference>
<dbReference type="PANTHER" id="PTHR33116:SF86">
    <property type="entry name" value="REVERSE TRANSCRIPTASE DOMAIN-CONTAINING PROTEIN"/>
    <property type="match status" value="1"/>
</dbReference>
<keyword evidence="2" id="KW-1185">Reference proteome</keyword>
<comment type="caution">
    <text evidence="1">The sequence shown here is derived from an EMBL/GenBank/DDBJ whole genome shotgun (WGS) entry which is preliminary data.</text>
</comment>
<dbReference type="Proteomes" id="UP001152523">
    <property type="component" value="Unassembled WGS sequence"/>
</dbReference>
<dbReference type="AlphaFoldDB" id="A0AAV0DID9"/>
<gene>
    <name evidence="1" type="ORF">CEPIT_LOCUS14686</name>
</gene>
<organism evidence="1 2">
    <name type="scientific">Cuscuta epithymum</name>
    <dbReference type="NCBI Taxonomy" id="186058"/>
    <lineage>
        <taxon>Eukaryota</taxon>
        <taxon>Viridiplantae</taxon>
        <taxon>Streptophyta</taxon>
        <taxon>Embryophyta</taxon>
        <taxon>Tracheophyta</taxon>
        <taxon>Spermatophyta</taxon>
        <taxon>Magnoliopsida</taxon>
        <taxon>eudicotyledons</taxon>
        <taxon>Gunneridae</taxon>
        <taxon>Pentapetalae</taxon>
        <taxon>asterids</taxon>
        <taxon>lamiids</taxon>
        <taxon>Solanales</taxon>
        <taxon>Convolvulaceae</taxon>
        <taxon>Cuscuteae</taxon>
        <taxon>Cuscuta</taxon>
        <taxon>Cuscuta subgen. Cuscuta</taxon>
    </lineage>
</organism>
<sequence>MTNEVYMLAMSNDLQPTYWIVGMHVSQTHRINNGTTKASNVECDIIKRILLKYEELSGQMVNFSKSTLAFSQNVGESFRELCSNQLGIPRESGLSHYLGLSALVGRNKSVILGYLKERIFNRIKSWTNLFLSRAGRAVLLRNVIQAMPAYAMNVFLLPKDLCDEIEKLMNGLWWKDSKFDQKGLRWRKWEALCKPKDVGGLGFRRIREFNLAMLAKQGWRLVKDTESLMSCVLQARYYPHSTFLQAKLGSNPSFIWRSIFETQEIIKNNTRRRVGMVLRSRFGQMHGSLEQRLGELLQKNRLMSAI</sequence>
<dbReference type="PANTHER" id="PTHR33116">
    <property type="entry name" value="REVERSE TRANSCRIPTASE ZINC-BINDING DOMAIN-CONTAINING PROTEIN-RELATED-RELATED"/>
    <property type="match status" value="1"/>
</dbReference>
<evidence type="ECO:0008006" key="3">
    <source>
        <dbReference type="Google" id="ProtNLM"/>
    </source>
</evidence>